<evidence type="ECO:0000313" key="4">
    <source>
        <dbReference type="Proteomes" id="UP000222054"/>
    </source>
</evidence>
<comment type="caution">
    <text evidence="3">The sequence shown here is derived from an EMBL/GenBank/DDBJ whole genome shotgun (WGS) entry which is preliminary data.</text>
</comment>
<dbReference type="PROSITE" id="PS50943">
    <property type="entry name" value="HTH_CROC1"/>
    <property type="match status" value="1"/>
</dbReference>
<dbReference type="GO" id="GO:0003677">
    <property type="term" value="F:DNA binding"/>
    <property type="evidence" value="ECO:0007669"/>
    <property type="project" value="UniProtKB-KW"/>
</dbReference>
<dbReference type="AlphaFoldDB" id="A0A2B9E5Q9"/>
<reference evidence="3 4" key="1">
    <citation type="submission" date="2017-09" db="EMBL/GenBank/DDBJ databases">
        <title>Large-scale bioinformatics analysis of Bacillus genomes uncovers conserved roles of natural products in bacterial physiology.</title>
        <authorList>
            <consortium name="Agbiome Team Llc"/>
            <person name="Bleich R.M."/>
            <person name="Grubbs K.J."/>
            <person name="Santa Maria K.C."/>
            <person name="Allen S.E."/>
            <person name="Farag S."/>
            <person name="Shank E.A."/>
            <person name="Bowers A."/>
        </authorList>
    </citation>
    <scope>NUCLEOTIDE SEQUENCE [LARGE SCALE GENOMIC DNA]</scope>
    <source>
        <strain evidence="3 4">AFS053130</strain>
    </source>
</reference>
<dbReference type="PANTHER" id="PTHR46797:SF1">
    <property type="entry name" value="METHYLPHOSPHONATE SYNTHASE"/>
    <property type="match status" value="1"/>
</dbReference>
<evidence type="ECO:0000256" key="1">
    <source>
        <dbReference type="ARBA" id="ARBA00023125"/>
    </source>
</evidence>
<dbReference type="SUPFAM" id="SSF48452">
    <property type="entry name" value="TPR-like"/>
    <property type="match status" value="1"/>
</dbReference>
<dbReference type="Proteomes" id="UP000222054">
    <property type="component" value="Unassembled WGS sequence"/>
</dbReference>
<dbReference type="InterPro" id="IPR010982">
    <property type="entry name" value="Lambda_DNA-bd_dom_sf"/>
</dbReference>
<dbReference type="SMART" id="SM00530">
    <property type="entry name" value="HTH_XRE"/>
    <property type="match status" value="1"/>
</dbReference>
<dbReference type="PANTHER" id="PTHR46797">
    <property type="entry name" value="HTH-TYPE TRANSCRIPTIONAL REGULATOR"/>
    <property type="match status" value="1"/>
</dbReference>
<gene>
    <name evidence="3" type="ORF">CN958_11325</name>
</gene>
<dbReference type="GO" id="GO:0005829">
    <property type="term" value="C:cytosol"/>
    <property type="evidence" value="ECO:0007669"/>
    <property type="project" value="TreeGrafter"/>
</dbReference>
<dbReference type="InterPro" id="IPR050807">
    <property type="entry name" value="TransReg_Diox_bact_type"/>
</dbReference>
<evidence type="ECO:0000313" key="3">
    <source>
        <dbReference type="EMBL" id="PGM94639.1"/>
    </source>
</evidence>
<dbReference type="InterPro" id="IPR001387">
    <property type="entry name" value="Cro/C1-type_HTH"/>
</dbReference>
<protein>
    <submittedName>
        <fullName evidence="3">Transcriptional regulator</fullName>
    </submittedName>
</protein>
<organism evidence="3 4">
    <name type="scientific">Bacillus cereus</name>
    <dbReference type="NCBI Taxonomy" id="1396"/>
    <lineage>
        <taxon>Bacteria</taxon>
        <taxon>Bacillati</taxon>
        <taxon>Bacillota</taxon>
        <taxon>Bacilli</taxon>
        <taxon>Bacillales</taxon>
        <taxon>Bacillaceae</taxon>
        <taxon>Bacillus</taxon>
        <taxon>Bacillus cereus group</taxon>
    </lineage>
</organism>
<dbReference type="RefSeq" id="WP_098776916.1">
    <property type="nucleotide sequence ID" value="NZ_NUHO01000036.1"/>
</dbReference>
<accession>A0A2B9E5Q9</accession>
<name>A0A2B9E5Q9_BACCE</name>
<feature type="domain" description="HTH cro/C1-type" evidence="2">
    <location>
        <begin position="8"/>
        <end position="61"/>
    </location>
</feature>
<proteinExistence type="predicted"/>
<dbReference type="CDD" id="cd00093">
    <property type="entry name" value="HTH_XRE"/>
    <property type="match status" value="1"/>
</dbReference>
<dbReference type="EMBL" id="NUHO01000036">
    <property type="protein sequence ID" value="PGM94639.1"/>
    <property type="molecule type" value="Genomic_DNA"/>
</dbReference>
<evidence type="ECO:0000259" key="2">
    <source>
        <dbReference type="PROSITE" id="PS50943"/>
    </source>
</evidence>
<dbReference type="GO" id="GO:0003700">
    <property type="term" value="F:DNA-binding transcription factor activity"/>
    <property type="evidence" value="ECO:0007669"/>
    <property type="project" value="TreeGrafter"/>
</dbReference>
<keyword evidence="1" id="KW-0238">DNA-binding</keyword>
<dbReference type="Gene3D" id="1.25.40.10">
    <property type="entry name" value="Tetratricopeptide repeat domain"/>
    <property type="match status" value="2"/>
</dbReference>
<dbReference type="Pfam" id="PF12844">
    <property type="entry name" value="HTH_19"/>
    <property type="match status" value="1"/>
</dbReference>
<dbReference type="SUPFAM" id="SSF47413">
    <property type="entry name" value="lambda repressor-like DNA-binding domains"/>
    <property type="match status" value="1"/>
</dbReference>
<dbReference type="InterPro" id="IPR011990">
    <property type="entry name" value="TPR-like_helical_dom_sf"/>
</dbReference>
<sequence length="405" mass="47248">MATLGEKIKTLRKEKKFTQTEIAGSELTKSMLSQIENGKATPSMKTLQYIAEKLGCETSFLLEEDDDVEIVELIQKMEPLIKANKCDKVYETLLPIVQKELPLTLNTARLYKQFITGAAIMKDCNIESFVEKATSIFEKYTLYRDSTETKLTFSYTLFSRKKYEECLQLIARIRDDYEANHLEMDLIIHIRLCLKEAIILLACGKYEECEKIILEALAFSKKHQVYYKTDEFYRILSYQKVMTADKEQYLHYIKKSEQFAIFTEDTLSVAIVDILKAYYYNTITKEYTIALEHVEQFREKLKDEPIFQEDGLYYLETGKALYGLKKYEEALKAFQHAKIPDYMMHPLDQAWLTTAGAYRALCYVKLNDKQRALEEATEAAQKIQPYPDSIFSSFIKETLQIIQKL</sequence>